<feature type="region of interest" description="Disordered" evidence="1">
    <location>
        <begin position="547"/>
        <end position="572"/>
    </location>
</feature>
<sequence>MLLEESDDLNILDAEPVDLVLEASSLPKFDMHPHKSSLTDTHVKWLTTCYGIPVELHPRVASKGMTMDTLPNNAIRLYAHHFQQGVNRATYFEIYCRSLDITPTVHLFRVFYKLCKQGNWDAPIAMALRHHDFSVANPFPKPSKYDALDVAKLREVVIALHKPPSSFLYVAGLSHVWKHASRAFSLKDPKGKVVTMTEFLRLLNFYGCKVATGDLLPPGLAWVTHLANPVKLLKDLPLKTSDMVTAEIPCWKVLDDKEKKKRKVEVKAAANAPDADIQFEKTPVRLDSEHVSSPVPLNHAKPLESLANEEYVSPNVSVSRMGALRNQTDENATPSPIVNADKLVTGGEGTQENVDATFANEGHGDNEGGFSGLRTQHSPVHHLGNVHSNFLQNPLFCTYCPNGDHANLIYTHESCKDVKASYKECKKELTSLQSAFEEKVTTYDRLSKDYDADRNKQVEAELKQSKINAHQLRVDRERYSVECRNGEMVRRKIINEYLPTFAILTATPNVDPASPNIFMETYEKLFDKRYSYVDKVARVYLLDPNSLRNVMPDETGTTPGGGPRNTPTASYA</sequence>
<evidence type="ECO:0000313" key="2">
    <source>
        <dbReference type="EMBL" id="GEU42395.1"/>
    </source>
</evidence>
<dbReference type="EMBL" id="BKCJ010001562">
    <property type="protein sequence ID" value="GEU42395.1"/>
    <property type="molecule type" value="Genomic_DNA"/>
</dbReference>
<name>A0A6L2K2Z8_TANCI</name>
<proteinExistence type="predicted"/>
<protein>
    <recommendedName>
        <fullName evidence="3">Transposase (Putative), gypsy type</fullName>
    </recommendedName>
</protein>
<comment type="caution">
    <text evidence="2">The sequence shown here is derived from an EMBL/GenBank/DDBJ whole genome shotgun (WGS) entry which is preliminary data.</text>
</comment>
<reference evidence="2" key="1">
    <citation type="journal article" date="2019" name="Sci. Rep.">
        <title>Draft genome of Tanacetum cinerariifolium, the natural source of mosquito coil.</title>
        <authorList>
            <person name="Yamashiro T."/>
            <person name="Shiraishi A."/>
            <person name="Satake H."/>
            <person name="Nakayama K."/>
        </authorList>
    </citation>
    <scope>NUCLEOTIDE SEQUENCE</scope>
</reference>
<gene>
    <name evidence="2" type="ORF">Tci_014373</name>
</gene>
<organism evidence="2">
    <name type="scientific">Tanacetum cinerariifolium</name>
    <name type="common">Dalmatian daisy</name>
    <name type="synonym">Chrysanthemum cinerariifolium</name>
    <dbReference type="NCBI Taxonomy" id="118510"/>
    <lineage>
        <taxon>Eukaryota</taxon>
        <taxon>Viridiplantae</taxon>
        <taxon>Streptophyta</taxon>
        <taxon>Embryophyta</taxon>
        <taxon>Tracheophyta</taxon>
        <taxon>Spermatophyta</taxon>
        <taxon>Magnoliopsida</taxon>
        <taxon>eudicotyledons</taxon>
        <taxon>Gunneridae</taxon>
        <taxon>Pentapetalae</taxon>
        <taxon>asterids</taxon>
        <taxon>campanulids</taxon>
        <taxon>Asterales</taxon>
        <taxon>Asteraceae</taxon>
        <taxon>Asteroideae</taxon>
        <taxon>Anthemideae</taxon>
        <taxon>Anthemidinae</taxon>
        <taxon>Tanacetum</taxon>
    </lineage>
</organism>
<evidence type="ECO:0008006" key="3">
    <source>
        <dbReference type="Google" id="ProtNLM"/>
    </source>
</evidence>
<dbReference type="AlphaFoldDB" id="A0A6L2K2Z8"/>
<evidence type="ECO:0000256" key="1">
    <source>
        <dbReference type="SAM" id="MobiDB-lite"/>
    </source>
</evidence>
<accession>A0A6L2K2Z8</accession>